<evidence type="ECO:0000313" key="1">
    <source>
        <dbReference type="EMBL" id="OUM87450.1"/>
    </source>
</evidence>
<sequence length="103" mass="11814">MDVFNKDCQYVQRLCHLPWSIAYWVKIHSDRSVFWSHLPSHPHVDQPQAGIHTDAGAVSICGYAKSSRIGNEIIGFYIHNPLSSLFATHPPIEKRIEILERMC</sequence>
<comment type="caution">
    <text evidence="1">The sequence shown here is derived from an EMBL/GenBank/DDBJ whole genome shotgun (WGS) entry which is preliminary data.</text>
</comment>
<name>A0A1Y3PJC6_9BACI</name>
<dbReference type="Proteomes" id="UP000196475">
    <property type="component" value="Unassembled WGS sequence"/>
</dbReference>
<proteinExistence type="predicted"/>
<evidence type="ECO:0000313" key="2">
    <source>
        <dbReference type="Proteomes" id="UP000196475"/>
    </source>
</evidence>
<accession>A0A1Y3PJC6</accession>
<gene>
    <name evidence="1" type="ORF">BAA01_12650</name>
</gene>
<protein>
    <submittedName>
        <fullName evidence="1">Uncharacterized protein</fullName>
    </submittedName>
</protein>
<organism evidence="1 2">
    <name type="scientific">Bacillus thermozeamaize</name>
    <dbReference type="NCBI Taxonomy" id="230954"/>
    <lineage>
        <taxon>Bacteria</taxon>
        <taxon>Bacillati</taxon>
        <taxon>Bacillota</taxon>
        <taxon>Bacilli</taxon>
        <taxon>Bacillales</taxon>
        <taxon>Bacillaceae</taxon>
        <taxon>Bacillus</taxon>
    </lineage>
</organism>
<reference evidence="2" key="1">
    <citation type="submission" date="2016-06" db="EMBL/GenBank/DDBJ databases">
        <authorList>
            <person name="Nascimento L."/>
            <person name="Pereira R.V."/>
            <person name="Martins L.F."/>
            <person name="Quaggio R.B."/>
            <person name="Silva A.M."/>
            <person name="Setubal J.C."/>
        </authorList>
    </citation>
    <scope>NUCLEOTIDE SEQUENCE [LARGE SCALE GENOMIC DNA]</scope>
</reference>
<dbReference type="AlphaFoldDB" id="A0A1Y3PJC6"/>
<dbReference type="EMBL" id="LZRT01000075">
    <property type="protein sequence ID" value="OUM87450.1"/>
    <property type="molecule type" value="Genomic_DNA"/>
</dbReference>